<accession>A0A0S4M8X8</accession>
<keyword evidence="2" id="KW-1185">Reference proteome</keyword>
<gene>
    <name evidence="1" type="ORF">Ark11_1060</name>
</gene>
<proteinExistence type="predicted"/>
<dbReference type="AlphaFoldDB" id="A0A0S4M8X8"/>
<organism evidence="1 2">
    <name type="scientific">Candidatus Ichthyocystis hellenicum</name>
    <dbReference type="NCBI Taxonomy" id="1561003"/>
    <lineage>
        <taxon>Bacteria</taxon>
        <taxon>Pseudomonadati</taxon>
        <taxon>Pseudomonadota</taxon>
        <taxon>Betaproteobacteria</taxon>
        <taxon>Burkholderiales</taxon>
        <taxon>Candidatus Ichthyocystis</taxon>
    </lineage>
</organism>
<evidence type="ECO:0000313" key="1">
    <source>
        <dbReference type="EMBL" id="CUT17876.1"/>
    </source>
</evidence>
<dbReference type="Proteomes" id="UP000198651">
    <property type="component" value="Chromosome I"/>
</dbReference>
<reference evidence="2" key="1">
    <citation type="submission" date="2015-11" db="EMBL/GenBank/DDBJ databases">
        <authorList>
            <person name="Seth-Smith H.M.B."/>
        </authorList>
    </citation>
    <scope>NUCLEOTIDE SEQUENCE [LARGE SCALE GENOMIC DNA]</scope>
    <source>
        <strain evidence="2">2013Ark11</strain>
    </source>
</reference>
<dbReference type="EMBL" id="LN906597">
    <property type="protein sequence ID" value="CUT17876.1"/>
    <property type="molecule type" value="Genomic_DNA"/>
</dbReference>
<name>A0A0S4M8X8_9BURK</name>
<sequence>MPEAIAESIKLSPHTSIINGCFSNFHDMYIDNASLLKTKLIFDTIILKVINDHVLNKSADKIRKQNRIRRIIINRNSICGKLSTYSYITKLEEKELPTLKDKLSGTILIIRNNKIEPADRKTRNEIFYKLGSDLIETAIISYNKLFIKKYKSKSANIKL</sequence>
<dbReference type="RefSeq" id="WP_141663243.1">
    <property type="nucleotide sequence ID" value="NZ_LN906597.1"/>
</dbReference>
<evidence type="ECO:0000313" key="2">
    <source>
        <dbReference type="Proteomes" id="UP000198651"/>
    </source>
</evidence>
<protein>
    <submittedName>
        <fullName evidence="1">Uncharacterized protein</fullName>
    </submittedName>
</protein>